<keyword evidence="2" id="KW-0732">Signal</keyword>
<evidence type="ECO:0000256" key="1">
    <source>
        <dbReference type="SAM" id="MobiDB-lite"/>
    </source>
</evidence>
<evidence type="ECO:0000256" key="2">
    <source>
        <dbReference type="SAM" id="SignalP"/>
    </source>
</evidence>
<organism evidence="3">
    <name type="scientific">Singulisphaera sp. Ch08</name>
    <dbReference type="NCBI Taxonomy" id="3120278"/>
    <lineage>
        <taxon>Bacteria</taxon>
        <taxon>Pseudomonadati</taxon>
        <taxon>Planctomycetota</taxon>
        <taxon>Planctomycetia</taxon>
        <taxon>Isosphaerales</taxon>
        <taxon>Isosphaeraceae</taxon>
        <taxon>Singulisphaera</taxon>
    </lineage>
</organism>
<evidence type="ECO:0000313" key="3">
    <source>
        <dbReference type="EMBL" id="XBH05293.1"/>
    </source>
</evidence>
<accession>A0AAU7CJW1</accession>
<feature type="compositionally biased region" description="Basic and acidic residues" evidence="1">
    <location>
        <begin position="91"/>
        <end position="102"/>
    </location>
</feature>
<feature type="region of interest" description="Disordered" evidence="1">
    <location>
        <begin position="37"/>
        <end position="238"/>
    </location>
</feature>
<feature type="chain" id="PRO_5043795271" description="SPOR domain-containing protein" evidence="2">
    <location>
        <begin position="20"/>
        <end position="323"/>
    </location>
</feature>
<dbReference type="EMBL" id="CP155447">
    <property type="protein sequence ID" value="XBH05293.1"/>
    <property type="molecule type" value="Genomic_DNA"/>
</dbReference>
<gene>
    <name evidence="3" type="ORF">V5E97_04540</name>
</gene>
<feature type="signal peptide" evidence="2">
    <location>
        <begin position="1"/>
        <end position="19"/>
    </location>
</feature>
<reference evidence="3" key="1">
    <citation type="submission" date="2024-05" db="EMBL/GenBank/DDBJ databases">
        <title>Planctomycetes of the genus Singulisphaera possess chitinolytic capabilities.</title>
        <authorList>
            <person name="Ivanova A."/>
        </authorList>
    </citation>
    <scope>NUCLEOTIDE SEQUENCE</scope>
    <source>
        <strain evidence="3">Ch08T</strain>
    </source>
</reference>
<dbReference type="AlphaFoldDB" id="A0AAU7CJW1"/>
<feature type="compositionally biased region" description="Low complexity" evidence="1">
    <location>
        <begin position="105"/>
        <end position="131"/>
    </location>
</feature>
<evidence type="ECO:0008006" key="4">
    <source>
        <dbReference type="Google" id="ProtNLM"/>
    </source>
</evidence>
<protein>
    <recommendedName>
        <fullName evidence="4">SPOR domain-containing protein</fullName>
    </recommendedName>
</protein>
<proteinExistence type="predicted"/>
<dbReference type="RefSeq" id="WP_406698107.1">
    <property type="nucleotide sequence ID" value="NZ_CP155447.1"/>
</dbReference>
<sequence>MRKAIFAVMLVGASFAGGAVVNGPGLRWAQTTILSYLNSGDDEDDEKEKDEASDNEDAPKSTVGQEPLAPIPSTPIVPVEAVASATPSSKPEPDALKTESPRPESAIAKASALLAAMRPQAAAPTSPQSSSDKPLGLDSAELSAAPPELKSSNDPEIALTNVPTPLPEGPSTPQEPLDPLPPLSDPNASFSAKGRDKGQEPGWGDSPGSAAPPRLLGADTAVAPKPAPPNQEQEKNANALAVAAPRPASDWIEIRRRMAALGVSRYGIEGEPNGKVRFHCVIPLAGRRAVAQQFEAEGDDELQAAEVALRRVALWRATENPGP</sequence>
<feature type="compositionally biased region" description="Acidic residues" evidence="1">
    <location>
        <begin position="40"/>
        <end position="56"/>
    </location>
</feature>
<name>A0AAU7CJW1_9BACT</name>